<feature type="domain" description="CRISPR type III-associated protein" evidence="2">
    <location>
        <begin position="17"/>
        <end position="220"/>
    </location>
</feature>
<feature type="domain" description="CRISPR type III-associated protein" evidence="2">
    <location>
        <begin position="306"/>
        <end position="481"/>
    </location>
</feature>
<evidence type="ECO:0000256" key="1">
    <source>
        <dbReference type="ARBA" id="ARBA00023118"/>
    </source>
</evidence>
<proteinExistence type="predicted"/>
<evidence type="ECO:0000313" key="3">
    <source>
        <dbReference type="EMBL" id="AFK55769.1"/>
    </source>
</evidence>
<name>I3TSN1_TISMK</name>
<dbReference type="KEGG" id="tmo:TMO_a0366"/>
<dbReference type="CDD" id="cd09726">
    <property type="entry name" value="RAMP_I_III"/>
    <property type="match status" value="2"/>
</dbReference>
<evidence type="ECO:0000313" key="4">
    <source>
        <dbReference type="Proteomes" id="UP000005258"/>
    </source>
</evidence>
<keyword evidence="3" id="KW-0614">Plasmid</keyword>
<evidence type="ECO:0000259" key="2">
    <source>
        <dbReference type="Pfam" id="PF03787"/>
    </source>
</evidence>
<dbReference type="Proteomes" id="UP000005258">
    <property type="component" value="Plasmid pTM1"/>
</dbReference>
<dbReference type="GO" id="GO:0051607">
    <property type="term" value="P:defense response to virus"/>
    <property type="evidence" value="ECO:0007669"/>
    <property type="project" value="UniProtKB-KW"/>
</dbReference>
<dbReference type="PANTHER" id="PTHR35579:SF6">
    <property type="entry name" value="DUF324 DOMAIN-CONTAINING PROTEIN"/>
    <property type="match status" value="1"/>
</dbReference>
<dbReference type="AlphaFoldDB" id="I3TSN1"/>
<organism evidence="3 4">
    <name type="scientific">Tistrella mobilis (strain KA081020-065)</name>
    <dbReference type="NCBI Taxonomy" id="1110502"/>
    <lineage>
        <taxon>Bacteria</taxon>
        <taxon>Pseudomonadati</taxon>
        <taxon>Pseudomonadota</taxon>
        <taxon>Alphaproteobacteria</taxon>
        <taxon>Geminicoccales</taxon>
        <taxon>Geminicoccaceae</taxon>
        <taxon>Tistrella</taxon>
    </lineage>
</organism>
<gene>
    <name evidence="3" type="ordered locus">TMO_a0366</name>
</gene>
<keyword evidence="1" id="KW-0051">Antiviral defense</keyword>
<geneLocation type="plasmid" evidence="3 4">
    <name>pTM1</name>
</geneLocation>
<dbReference type="HOGENOM" id="CLU_041901_0_0_5"/>
<dbReference type="InterPro" id="IPR052216">
    <property type="entry name" value="CRISPR_Csm3_endoribonuclease"/>
</dbReference>
<dbReference type="InterPro" id="IPR005537">
    <property type="entry name" value="RAMP_III_fam"/>
</dbReference>
<protein>
    <recommendedName>
        <fullName evidence="2">CRISPR type III-associated protein domain-containing protein</fullName>
    </recommendedName>
</protein>
<dbReference type="PANTHER" id="PTHR35579">
    <property type="entry name" value="CRISPR SYSTEM CMS ENDORIBONUCLEASE CSM3"/>
    <property type="match status" value="1"/>
</dbReference>
<keyword evidence="4" id="KW-1185">Reference proteome</keyword>
<sequence>MTRKPAFGPRWLITGRLRLTSELHLGTGESRPDDALRGPRMTEDETPDIALVAGSDTGRHYIPGTSLKGALRAWINRHLAQLAPDGLITDDWQRDVFGHVTTRSDRPGEEDDGLGGRVIIGDAEVSATQTIQPAREARIAIDPRTRTVDGRRLFHQQTLPPGTVFDIRVVIETPPAEDGRQLVPSAEIAQALLTAFAGFDTGPEETRIRLGADKGMGKGAAVFELGEVRCYDAEIVKLWLGSGGKDRWDDARAVAKRARRKADALLQEHKMQWKNARPAGPMPSWPWIFAVTIDLHFTSRLLMSSPDPSARRAHAEKRRQVEDGGIEPLVLEYRRTSTGDPALPATSVKGVLRARVQRILNTIFTTTGQAMADGLTGTLFGSVGHRGRVRIGTPQIAQRSFSRVEQEYIALDRFSGGGADGRKFKVAGIENGHWSVPVALNLEGLEEDQRIFCFACMCLLFKDLADGDVTFGHGAARGYGRSKATIRDLRIGEALDSDVWSTLRGIGPETNLMTSEVFILTARQALRKLHVAKASVTDISAGDAS</sequence>
<dbReference type="EMBL" id="CP003237">
    <property type="protein sequence ID" value="AFK55769.1"/>
    <property type="molecule type" value="Genomic_DNA"/>
</dbReference>
<dbReference type="RefSeq" id="WP_014747446.1">
    <property type="nucleotide sequence ID" value="NC_017957.2"/>
</dbReference>
<dbReference type="PATRIC" id="fig|1110502.3.peg.4015"/>
<reference evidence="3 4" key="1">
    <citation type="journal article" date="2012" name="J. Am. Chem. Soc.">
        <title>Bacterial biosynthesis and maturation of the didemnin anti-cancer agents.</title>
        <authorList>
            <person name="Xu Y."/>
            <person name="Kersten R.D."/>
            <person name="Nam S.J."/>
            <person name="Lu L."/>
            <person name="Al-Suwailem A.M."/>
            <person name="Zheng H."/>
            <person name="Fenical W."/>
            <person name="Dorrestein P.C."/>
            <person name="Moore B.S."/>
            <person name="Qian P.Y."/>
        </authorList>
    </citation>
    <scope>NUCLEOTIDE SEQUENCE [LARGE SCALE GENOMIC DNA]</scope>
    <source>
        <strain evidence="3 4">KA081020-065</strain>
    </source>
</reference>
<accession>I3TSN1</accession>
<dbReference type="Pfam" id="PF03787">
    <property type="entry name" value="RAMPs"/>
    <property type="match status" value="2"/>
</dbReference>